<comment type="caution">
    <text evidence="1">The sequence shown here is derived from an EMBL/GenBank/DDBJ whole genome shotgun (WGS) entry which is preliminary data.</text>
</comment>
<dbReference type="EMBL" id="CM055093">
    <property type="protein sequence ID" value="KAJ7564498.1"/>
    <property type="molecule type" value="Genomic_DNA"/>
</dbReference>
<sequence length="166" mass="18879">MDEQVNQLKESLVEVETIAEQLLLAQQQLVELDKSRNANREALTTLRRQARTSRSSVPKKITEIENNKEKFANLKCLTCGNSDQSAPMWMMFPGADVFARLPFHQAHCSLEKDQEEVELNVKRTQSTIKEKMLMLSDRGAIADRIGPSLVRSMVTLKDSGNNQRYV</sequence>
<proteinExistence type="predicted"/>
<dbReference type="Proteomes" id="UP001162992">
    <property type="component" value="Chromosome 2"/>
</dbReference>
<protein>
    <submittedName>
        <fullName evidence="1">Uncharacterized protein</fullName>
    </submittedName>
</protein>
<evidence type="ECO:0000313" key="1">
    <source>
        <dbReference type="EMBL" id="KAJ7564498.1"/>
    </source>
</evidence>
<evidence type="ECO:0000313" key="2">
    <source>
        <dbReference type="Proteomes" id="UP001162992"/>
    </source>
</evidence>
<gene>
    <name evidence="1" type="ORF">O6H91_02G019700</name>
</gene>
<reference evidence="2" key="1">
    <citation type="journal article" date="2024" name="Proc. Natl. Acad. Sci. U.S.A.">
        <title>Extraordinary preservation of gene collinearity over three hundred million years revealed in homosporous lycophytes.</title>
        <authorList>
            <person name="Li C."/>
            <person name="Wickell D."/>
            <person name="Kuo L.Y."/>
            <person name="Chen X."/>
            <person name="Nie B."/>
            <person name="Liao X."/>
            <person name="Peng D."/>
            <person name="Ji J."/>
            <person name="Jenkins J."/>
            <person name="Williams M."/>
            <person name="Shu S."/>
            <person name="Plott C."/>
            <person name="Barry K."/>
            <person name="Rajasekar S."/>
            <person name="Grimwood J."/>
            <person name="Han X."/>
            <person name="Sun S."/>
            <person name="Hou Z."/>
            <person name="He W."/>
            <person name="Dai G."/>
            <person name="Sun C."/>
            <person name="Schmutz J."/>
            <person name="Leebens-Mack J.H."/>
            <person name="Li F.W."/>
            <person name="Wang L."/>
        </authorList>
    </citation>
    <scope>NUCLEOTIDE SEQUENCE [LARGE SCALE GENOMIC DNA]</scope>
    <source>
        <strain evidence="2">cv. PW_Plant_1</strain>
    </source>
</reference>
<keyword evidence="2" id="KW-1185">Reference proteome</keyword>
<accession>A0ACC2EDE3</accession>
<name>A0ACC2EDE3_DIPCM</name>
<organism evidence="1 2">
    <name type="scientific">Diphasiastrum complanatum</name>
    <name type="common">Issler's clubmoss</name>
    <name type="synonym">Lycopodium complanatum</name>
    <dbReference type="NCBI Taxonomy" id="34168"/>
    <lineage>
        <taxon>Eukaryota</taxon>
        <taxon>Viridiplantae</taxon>
        <taxon>Streptophyta</taxon>
        <taxon>Embryophyta</taxon>
        <taxon>Tracheophyta</taxon>
        <taxon>Lycopodiopsida</taxon>
        <taxon>Lycopodiales</taxon>
        <taxon>Lycopodiaceae</taxon>
        <taxon>Lycopodioideae</taxon>
        <taxon>Diphasiastrum</taxon>
    </lineage>
</organism>